<dbReference type="SUPFAM" id="SSF51395">
    <property type="entry name" value="FMN-linked oxidoreductases"/>
    <property type="match status" value="1"/>
</dbReference>
<dbReference type="GO" id="GO:0005829">
    <property type="term" value="C:cytosol"/>
    <property type="evidence" value="ECO:0007669"/>
    <property type="project" value="UniProtKB-ARBA"/>
</dbReference>
<evidence type="ECO:0000256" key="2">
    <source>
        <dbReference type="ARBA" id="ARBA00005979"/>
    </source>
</evidence>
<dbReference type="PANTHER" id="PTHR22893">
    <property type="entry name" value="NADH OXIDOREDUCTASE-RELATED"/>
    <property type="match status" value="1"/>
</dbReference>
<dbReference type="InterPro" id="IPR013785">
    <property type="entry name" value="Aldolase_TIM"/>
</dbReference>
<dbReference type="CDD" id="cd02933">
    <property type="entry name" value="OYE_like_FMN"/>
    <property type="match status" value="1"/>
</dbReference>
<dbReference type="GO" id="GO:0010181">
    <property type="term" value="F:FMN binding"/>
    <property type="evidence" value="ECO:0007669"/>
    <property type="project" value="InterPro"/>
</dbReference>
<keyword evidence="3" id="KW-0560">Oxidoreductase</keyword>
<dbReference type="STRING" id="1073089.A0A1L9RCA3"/>
<dbReference type="GeneID" id="63752171"/>
<sequence>MVDKMNRENCKLLQPLDIANGKIKLQHRIIHAPVTRNRGVPLSATSTPENPNRIWYPGELMAKYYGQRATKGGLIITEAIPITLESSGMPGSSGLFIPEQADGWKKVVDAVHDKGGYIYGQLWHAGRATIPQMIGAPPVSASATPWDSPTDLYAYPPVGETERVRYADYPPVELSIEGIKAIIQDYCKAARTAMEIGFDGVEVTSANGYLLEQFLSTNVNKRTDEYGGSVENRCRIVLELMDELAKTVGEDNLAIRLTPFGLFNQNRSEQRIETWSYLCNSLKKNLKLSYVSFIEPRFEQFDSYEYKDDILRSWGLLGVTLDQFRTIFGNTPFFSCGGFDDTNCWDVVESGTYDGLLFGRLFGSNPDLVERLKKGLKLSMWDDSKLFGPFEDNSVGYVDYPSAEGI</sequence>
<protein>
    <recommendedName>
        <fullName evidence="4">NADH:flavin oxidoreductase/NADH oxidase N-terminal domain-containing protein</fullName>
    </recommendedName>
</protein>
<comment type="cofactor">
    <cofactor evidence="1">
        <name>FMN</name>
        <dbReference type="ChEBI" id="CHEBI:58210"/>
    </cofactor>
</comment>
<name>A0A1L9RCA3_ASPWE</name>
<dbReference type="VEuPathDB" id="FungiDB:ASPWEDRAFT_44693"/>
<dbReference type="InterPro" id="IPR045247">
    <property type="entry name" value="Oye-like"/>
</dbReference>
<evidence type="ECO:0000256" key="1">
    <source>
        <dbReference type="ARBA" id="ARBA00001917"/>
    </source>
</evidence>
<dbReference type="Pfam" id="PF00724">
    <property type="entry name" value="Oxidored_FMN"/>
    <property type="match status" value="1"/>
</dbReference>
<feature type="domain" description="NADH:flavin oxidoreductase/NADH oxidase N-terminal" evidence="4">
    <location>
        <begin position="11"/>
        <end position="378"/>
    </location>
</feature>
<keyword evidence="6" id="KW-1185">Reference proteome</keyword>
<evidence type="ECO:0000313" key="6">
    <source>
        <dbReference type="Proteomes" id="UP000184383"/>
    </source>
</evidence>
<dbReference type="InterPro" id="IPR001155">
    <property type="entry name" value="OxRdtase_FMN_N"/>
</dbReference>
<dbReference type="EMBL" id="KV878215">
    <property type="protein sequence ID" value="OJJ32544.1"/>
    <property type="molecule type" value="Genomic_DNA"/>
</dbReference>
<comment type="similarity">
    <text evidence="2">Belongs to the NADH:flavin oxidoreductase/NADH oxidase family.</text>
</comment>
<evidence type="ECO:0000256" key="3">
    <source>
        <dbReference type="ARBA" id="ARBA00023002"/>
    </source>
</evidence>
<accession>A0A1L9RCA3</accession>
<reference evidence="6" key="1">
    <citation type="journal article" date="2017" name="Genome Biol.">
        <title>Comparative genomics reveals high biological diversity and specific adaptations in the industrially and medically important fungal genus Aspergillus.</title>
        <authorList>
            <person name="de Vries R.P."/>
            <person name="Riley R."/>
            <person name="Wiebenga A."/>
            <person name="Aguilar-Osorio G."/>
            <person name="Amillis S."/>
            <person name="Uchima C.A."/>
            <person name="Anderluh G."/>
            <person name="Asadollahi M."/>
            <person name="Askin M."/>
            <person name="Barry K."/>
            <person name="Battaglia E."/>
            <person name="Bayram O."/>
            <person name="Benocci T."/>
            <person name="Braus-Stromeyer S.A."/>
            <person name="Caldana C."/>
            <person name="Canovas D."/>
            <person name="Cerqueira G.C."/>
            <person name="Chen F."/>
            <person name="Chen W."/>
            <person name="Choi C."/>
            <person name="Clum A."/>
            <person name="Dos Santos R.A."/>
            <person name="Damasio A.R."/>
            <person name="Diallinas G."/>
            <person name="Emri T."/>
            <person name="Fekete E."/>
            <person name="Flipphi M."/>
            <person name="Freyberg S."/>
            <person name="Gallo A."/>
            <person name="Gournas C."/>
            <person name="Habgood R."/>
            <person name="Hainaut M."/>
            <person name="Harispe M.L."/>
            <person name="Henrissat B."/>
            <person name="Hilden K.S."/>
            <person name="Hope R."/>
            <person name="Hossain A."/>
            <person name="Karabika E."/>
            <person name="Karaffa L."/>
            <person name="Karanyi Z."/>
            <person name="Krasevec N."/>
            <person name="Kuo A."/>
            <person name="Kusch H."/>
            <person name="LaButti K."/>
            <person name="Lagendijk E.L."/>
            <person name="Lapidus A."/>
            <person name="Levasseur A."/>
            <person name="Lindquist E."/>
            <person name="Lipzen A."/>
            <person name="Logrieco A.F."/>
            <person name="MacCabe A."/>
            <person name="Maekelae M.R."/>
            <person name="Malavazi I."/>
            <person name="Melin P."/>
            <person name="Meyer V."/>
            <person name="Mielnichuk N."/>
            <person name="Miskei M."/>
            <person name="Molnar A.P."/>
            <person name="Mule G."/>
            <person name="Ngan C.Y."/>
            <person name="Orejas M."/>
            <person name="Orosz E."/>
            <person name="Ouedraogo J.P."/>
            <person name="Overkamp K.M."/>
            <person name="Park H.-S."/>
            <person name="Perrone G."/>
            <person name="Piumi F."/>
            <person name="Punt P.J."/>
            <person name="Ram A.F."/>
            <person name="Ramon A."/>
            <person name="Rauscher S."/>
            <person name="Record E."/>
            <person name="Riano-Pachon D.M."/>
            <person name="Robert V."/>
            <person name="Roehrig J."/>
            <person name="Ruller R."/>
            <person name="Salamov A."/>
            <person name="Salih N.S."/>
            <person name="Samson R.A."/>
            <person name="Sandor E."/>
            <person name="Sanguinetti M."/>
            <person name="Schuetze T."/>
            <person name="Sepcic K."/>
            <person name="Shelest E."/>
            <person name="Sherlock G."/>
            <person name="Sophianopoulou V."/>
            <person name="Squina F.M."/>
            <person name="Sun H."/>
            <person name="Susca A."/>
            <person name="Todd R.B."/>
            <person name="Tsang A."/>
            <person name="Unkles S.E."/>
            <person name="van de Wiele N."/>
            <person name="van Rossen-Uffink D."/>
            <person name="Oliveira J.V."/>
            <person name="Vesth T.C."/>
            <person name="Visser J."/>
            <person name="Yu J.-H."/>
            <person name="Zhou M."/>
            <person name="Andersen M.R."/>
            <person name="Archer D.B."/>
            <person name="Baker S.E."/>
            <person name="Benoit I."/>
            <person name="Brakhage A.A."/>
            <person name="Braus G.H."/>
            <person name="Fischer R."/>
            <person name="Frisvad J.C."/>
            <person name="Goldman G.H."/>
            <person name="Houbraken J."/>
            <person name="Oakley B."/>
            <person name="Pocsi I."/>
            <person name="Scazzocchio C."/>
            <person name="Seiboth B."/>
            <person name="vanKuyk P.A."/>
            <person name="Wortman J."/>
            <person name="Dyer P.S."/>
            <person name="Grigoriev I.V."/>
        </authorList>
    </citation>
    <scope>NUCLEOTIDE SEQUENCE [LARGE SCALE GENOMIC DNA]</scope>
    <source>
        <strain evidence="6">DTO 134E9</strain>
    </source>
</reference>
<dbReference type="GO" id="GO:0016628">
    <property type="term" value="F:oxidoreductase activity, acting on the CH-CH group of donors, NAD or NADP as acceptor"/>
    <property type="evidence" value="ECO:0007669"/>
    <property type="project" value="UniProtKB-ARBA"/>
</dbReference>
<gene>
    <name evidence="5" type="ORF">ASPWEDRAFT_44693</name>
</gene>
<proteinExistence type="inferred from homology"/>
<dbReference type="PANTHER" id="PTHR22893:SF93">
    <property type="entry name" value="HYPOTHETICAL OXIDOREDUCTASE (EUROFUNG)"/>
    <property type="match status" value="1"/>
</dbReference>
<dbReference type="OrthoDB" id="276546at2759"/>
<dbReference type="FunFam" id="3.20.20.70:FF:000059">
    <property type="entry name" value="N-ethylmaleimide reductase, FMN-linked"/>
    <property type="match status" value="1"/>
</dbReference>
<dbReference type="Gene3D" id="3.20.20.70">
    <property type="entry name" value="Aldolase class I"/>
    <property type="match status" value="1"/>
</dbReference>
<organism evidence="5 6">
    <name type="scientific">Aspergillus wentii DTO 134E9</name>
    <dbReference type="NCBI Taxonomy" id="1073089"/>
    <lineage>
        <taxon>Eukaryota</taxon>
        <taxon>Fungi</taxon>
        <taxon>Dikarya</taxon>
        <taxon>Ascomycota</taxon>
        <taxon>Pezizomycotina</taxon>
        <taxon>Eurotiomycetes</taxon>
        <taxon>Eurotiomycetidae</taxon>
        <taxon>Eurotiales</taxon>
        <taxon>Aspergillaceae</taxon>
        <taxon>Aspergillus</taxon>
        <taxon>Aspergillus subgen. Cremei</taxon>
    </lineage>
</organism>
<evidence type="ECO:0000313" key="5">
    <source>
        <dbReference type="EMBL" id="OJJ32544.1"/>
    </source>
</evidence>
<dbReference type="AlphaFoldDB" id="A0A1L9RCA3"/>
<evidence type="ECO:0000259" key="4">
    <source>
        <dbReference type="Pfam" id="PF00724"/>
    </source>
</evidence>
<dbReference type="Proteomes" id="UP000184383">
    <property type="component" value="Unassembled WGS sequence"/>
</dbReference>
<dbReference type="RefSeq" id="XP_040686221.1">
    <property type="nucleotide sequence ID" value="XM_040836323.1"/>
</dbReference>